<organism evidence="13">
    <name type="scientific">candidate division WOR-3 bacterium</name>
    <dbReference type="NCBI Taxonomy" id="2052148"/>
    <lineage>
        <taxon>Bacteria</taxon>
        <taxon>Bacteria division WOR-3</taxon>
    </lineage>
</organism>
<feature type="domain" description="CBS" evidence="12">
    <location>
        <begin position="441"/>
        <end position="497"/>
    </location>
</feature>
<keyword evidence="9" id="KW-0407">Ion channel</keyword>
<feature type="non-terminal residue" evidence="13">
    <location>
        <position position="526"/>
    </location>
</feature>
<evidence type="ECO:0000256" key="4">
    <source>
        <dbReference type="ARBA" id="ARBA00022989"/>
    </source>
</evidence>
<evidence type="ECO:0000259" key="12">
    <source>
        <dbReference type="PROSITE" id="PS51371"/>
    </source>
</evidence>
<feature type="transmembrane region" description="Helical" evidence="11">
    <location>
        <begin position="258"/>
        <end position="276"/>
    </location>
</feature>
<feature type="transmembrane region" description="Helical" evidence="11">
    <location>
        <begin position="327"/>
        <end position="348"/>
    </location>
</feature>
<dbReference type="GO" id="GO:0005254">
    <property type="term" value="F:chloride channel activity"/>
    <property type="evidence" value="ECO:0007669"/>
    <property type="project" value="UniProtKB-KW"/>
</dbReference>
<accession>A0A7C5DB13</accession>
<evidence type="ECO:0000256" key="10">
    <source>
        <dbReference type="PROSITE-ProRule" id="PRU00703"/>
    </source>
</evidence>
<dbReference type="InterPro" id="IPR001807">
    <property type="entry name" value="ClC"/>
</dbReference>
<evidence type="ECO:0000256" key="2">
    <source>
        <dbReference type="ARBA" id="ARBA00022448"/>
    </source>
</evidence>
<dbReference type="CDD" id="cd00400">
    <property type="entry name" value="Voltage_gated_ClC"/>
    <property type="match status" value="1"/>
</dbReference>
<dbReference type="Gene3D" id="3.10.580.10">
    <property type="entry name" value="CBS-domain"/>
    <property type="match status" value="1"/>
</dbReference>
<keyword evidence="5" id="KW-0406">Ion transport</keyword>
<dbReference type="InterPro" id="IPR050368">
    <property type="entry name" value="ClC-type_chloride_channel"/>
</dbReference>
<evidence type="ECO:0000256" key="9">
    <source>
        <dbReference type="ARBA" id="ARBA00023303"/>
    </source>
</evidence>
<keyword evidence="3 11" id="KW-0812">Transmembrane</keyword>
<feature type="transmembrane region" description="Helical" evidence="11">
    <location>
        <begin position="55"/>
        <end position="76"/>
    </location>
</feature>
<dbReference type="InterPro" id="IPR000644">
    <property type="entry name" value="CBS_dom"/>
</dbReference>
<evidence type="ECO:0000256" key="3">
    <source>
        <dbReference type="ARBA" id="ARBA00022692"/>
    </source>
</evidence>
<reference evidence="13" key="1">
    <citation type="journal article" date="2020" name="mSystems">
        <title>Genome- and Community-Level Interaction Insights into Carbon Utilization and Element Cycling Functions of Hydrothermarchaeota in Hydrothermal Sediment.</title>
        <authorList>
            <person name="Zhou Z."/>
            <person name="Liu Y."/>
            <person name="Xu W."/>
            <person name="Pan J."/>
            <person name="Luo Z.H."/>
            <person name="Li M."/>
        </authorList>
    </citation>
    <scope>NUCLEOTIDE SEQUENCE [LARGE SCALE GENOMIC DNA]</scope>
    <source>
        <strain evidence="13">HyVt-74</strain>
    </source>
</reference>
<keyword evidence="8" id="KW-0868">Chloride</keyword>
<dbReference type="SUPFAM" id="SSF54631">
    <property type="entry name" value="CBS-domain pair"/>
    <property type="match status" value="1"/>
</dbReference>
<dbReference type="PROSITE" id="PS51371">
    <property type="entry name" value="CBS"/>
    <property type="match status" value="1"/>
</dbReference>
<feature type="transmembrane region" description="Helical" evidence="11">
    <location>
        <begin position="296"/>
        <end position="315"/>
    </location>
</feature>
<name>A0A7C5DB13_UNCW3</name>
<protein>
    <submittedName>
        <fullName evidence="13">CBS domain-containing protein</fullName>
    </submittedName>
</protein>
<evidence type="ECO:0000256" key="8">
    <source>
        <dbReference type="ARBA" id="ARBA00023214"/>
    </source>
</evidence>
<feature type="transmembrane region" description="Helical" evidence="11">
    <location>
        <begin position="223"/>
        <end position="246"/>
    </location>
</feature>
<dbReference type="InterPro" id="IPR046342">
    <property type="entry name" value="CBS_dom_sf"/>
</dbReference>
<feature type="transmembrane region" description="Helical" evidence="11">
    <location>
        <begin position="149"/>
        <end position="174"/>
    </location>
</feature>
<dbReference type="EMBL" id="DRTB01000184">
    <property type="protein sequence ID" value="HHE04905.1"/>
    <property type="molecule type" value="Genomic_DNA"/>
</dbReference>
<dbReference type="Gene3D" id="1.10.3080.10">
    <property type="entry name" value="Clc chloride channel"/>
    <property type="match status" value="1"/>
</dbReference>
<dbReference type="Pfam" id="PF00654">
    <property type="entry name" value="Voltage_CLC"/>
    <property type="match status" value="1"/>
</dbReference>
<evidence type="ECO:0000313" key="13">
    <source>
        <dbReference type="EMBL" id="HHE04905.1"/>
    </source>
</evidence>
<feature type="transmembrane region" description="Helical" evidence="11">
    <location>
        <begin position="387"/>
        <end position="408"/>
    </location>
</feature>
<keyword evidence="7" id="KW-0869">Chloride channel</keyword>
<evidence type="ECO:0000256" key="6">
    <source>
        <dbReference type="ARBA" id="ARBA00023136"/>
    </source>
</evidence>
<comment type="caution">
    <text evidence="13">The sequence shown here is derived from an EMBL/GenBank/DDBJ whole genome shotgun (WGS) entry which is preliminary data.</text>
</comment>
<evidence type="ECO:0000256" key="1">
    <source>
        <dbReference type="ARBA" id="ARBA00004141"/>
    </source>
</evidence>
<dbReference type="Proteomes" id="UP000886110">
    <property type="component" value="Unassembled WGS sequence"/>
</dbReference>
<dbReference type="PRINTS" id="PR00762">
    <property type="entry name" value="CLCHANNEL"/>
</dbReference>
<dbReference type="InterPro" id="IPR014743">
    <property type="entry name" value="Cl-channel_core"/>
</dbReference>
<comment type="subcellular location">
    <subcellularLocation>
        <location evidence="1">Membrane</location>
        <topology evidence="1">Multi-pass membrane protein</topology>
    </subcellularLocation>
</comment>
<evidence type="ECO:0000256" key="5">
    <source>
        <dbReference type="ARBA" id="ARBA00023065"/>
    </source>
</evidence>
<keyword evidence="10" id="KW-0129">CBS domain</keyword>
<keyword evidence="6 11" id="KW-0472">Membrane</keyword>
<dbReference type="PANTHER" id="PTHR43427:SF6">
    <property type="entry name" value="CHLORIDE CHANNEL PROTEIN CLC-E"/>
    <property type="match status" value="1"/>
</dbReference>
<proteinExistence type="predicted"/>
<gene>
    <name evidence="13" type="ORF">ENL19_02450</name>
</gene>
<feature type="transmembrane region" description="Helical" evidence="11">
    <location>
        <begin position="20"/>
        <end position="43"/>
    </location>
</feature>
<keyword evidence="4 11" id="KW-1133">Transmembrane helix</keyword>
<feature type="transmembrane region" description="Helical" evidence="11">
    <location>
        <begin position="181"/>
        <end position="203"/>
    </location>
</feature>
<dbReference type="SUPFAM" id="SSF81340">
    <property type="entry name" value="Clc chloride channel"/>
    <property type="match status" value="1"/>
</dbReference>
<dbReference type="Pfam" id="PF00571">
    <property type="entry name" value="CBS"/>
    <property type="match status" value="1"/>
</dbReference>
<evidence type="ECO:0000256" key="11">
    <source>
        <dbReference type="SAM" id="Phobius"/>
    </source>
</evidence>
<dbReference type="CDD" id="cd02205">
    <property type="entry name" value="CBS_pair_SF"/>
    <property type="match status" value="1"/>
</dbReference>
<feature type="transmembrane region" description="Helical" evidence="11">
    <location>
        <begin position="354"/>
        <end position="380"/>
    </location>
</feature>
<dbReference type="AlphaFoldDB" id="A0A7C5DB13"/>
<dbReference type="PANTHER" id="PTHR43427">
    <property type="entry name" value="CHLORIDE CHANNEL PROTEIN CLC-E"/>
    <property type="match status" value="1"/>
</dbReference>
<sequence>MLLDKVKNLLRKIYIKEEQLLLILIVILGLLVGVVAGLFRASIHFIANHTYLKGGFWIFSPVIGGAVAGFIIRLCREVKGGGVSYVRRMLSYHGGNIPPKVTVLRFVASSINVGSGFSLGPEGPSVSLGGGVGSFLGKIFHLSSRNNRLLVSIGAGSGIAAAFFAPMAGVTYMLEEILGNFSARIIGASFIATVLAAAVQQWMAGHLLMFSVPEFKLLSPYELVYYAVLGLFVAPISVLFIKLTILVKRIFKKHPLPIELKLALVGLIISLTALVFPEAMGTGYETITEYMNMKTGFEAVLALLLVKLVLTAVSVGSDASGGMYAPAFFLGAFSGILVWKIFSLLFPYPIANPGAYAIVGMGAFFGGAFRVPLTAFLLILELTKMNSAILFPLMLATGVSYLFSTYLYDYSATEAVMVEEGSLIPKEAGGILEEILVKDVMRVDYDAVPADFTVREVNEILSLLPFSSYPVIDSDGKYIGMVTGSAIRRAFLKGEGEKKIRELASENVSHLHPEMPLSIAITRLAD</sequence>
<dbReference type="GO" id="GO:0034707">
    <property type="term" value="C:chloride channel complex"/>
    <property type="evidence" value="ECO:0007669"/>
    <property type="project" value="UniProtKB-KW"/>
</dbReference>
<keyword evidence="2" id="KW-0813">Transport</keyword>
<evidence type="ECO:0000256" key="7">
    <source>
        <dbReference type="ARBA" id="ARBA00023173"/>
    </source>
</evidence>